<organism evidence="2">
    <name type="scientific">Arundo donax</name>
    <name type="common">Giant reed</name>
    <name type="synonym">Donax arundinaceus</name>
    <dbReference type="NCBI Taxonomy" id="35708"/>
    <lineage>
        <taxon>Eukaryota</taxon>
        <taxon>Viridiplantae</taxon>
        <taxon>Streptophyta</taxon>
        <taxon>Embryophyta</taxon>
        <taxon>Tracheophyta</taxon>
        <taxon>Spermatophyta</taxon>
        <taxon>Magnoliopsida</taxon>
        <taxon>Liliopsida</taxon>
        <taxon>Poales</taxon>
        <taxon>Poaceae</taxon>
        <taxon>PACMAD clade</taxon>
        <taxon>Arundinoideae</taxon>
        <taxon>Arundineae</taxon>
        <taxon>Arundo</taxon>
    </lineage>
</organism>
<sequence length="39" mass="4476">MHANALPITRRNRQAEHPACGVEEEKAGFYRLPGTNRQR</sequence>
<reference evidence="2" key="2">
    <citation type="journal article" date="2015" name="Data Brief">
        <title>Shoot transcriptome of the giant reed, Arundo donax.</title>
        <authorList>
            <person name="Barrero R.A."/>
            <person name="Guerrero F.D."/>
            <person name="Moolhuijzen P."/>
            <person name="Goolsby J.A."/>
            <person name="Tidwell J."/>
            <person name="Bellgard S.E."/>
            <person name="Bellgard M.I."/>
        </authorList>
    </citation>
    <scope>NUCLEOTIDE SEQUENCE</scope>
    <source>
        <tissue evidence="2">Shoot tissue taken approximately 20 cm above the soil surface</tissue>
    </source>
</reference>
<proteinExistence type="predicted"/>
<evidence type="ECO:0000313" key="2">
    <source>
        <dbReference type="EMBL" id="JAE19363.1"/>
    </source>
</evidence>
<dbReference type="AlphaFoldDB" id="A0A0A9GFA3"/>
<name>A0A0A9GFA3_ARUDO</name>
<evidence type="ECO:0000256" key="1">
    <source>
        <dbReference type="SAM" id="MobiDB-lite"/>
    </source>
</evidence>
<feature type="region of interest" description="Disordered" evidence="1">
    <location>
        <begin position="1"/>
        <end position="20"/>
    </location>
</feature>
<dbReference type="EMBL" id="GBRH01178533">
    <property type="protein sequence ID" value="JAE19363.1"/>
    <property type="molecule type" value="Transcribed_RNA"/>
</dbReference>
<reference evidence="2" key="1">
    <citation type="submission" date="2014-09" db="EMBL/GenBank/DDBJ databases">
        <authorList>
            <person name="Magalhaes I.L.F."/>
            <person name="Oliveira U."/>
            <person name="Santos F.R."/>
            <person name="Vidigal T.H.D.A."/>
            <person name="Brescovit A.D."/>
            <person name="Santos A.J."/>
        </authorList>
    </citation>
    <scope>NUCLEOTIDE SEQUENCE</scope>
    <source>
        <tissue evidence="2">Shoot tissue taken approximately 20 cm above the soil surface</tissue>
    </source>
</reference>
<protein>
    <submittedName>
        <fullName evidence="2">Uncharacterized protein</fullName>
    </submittedName>
</protein>
<accession>A0A0A9GFA3</accession>